<organism evidence="2 3">
    <name type="scientific">Fusarium gaditjirri</name>
    <dbReference type="NCBI Taxonomy" id="282569"/>
    <lineage>
        <taxon>Eukaryota</taxon>
        <taxon>Fungi</taxon>
        <taxon>Dikarya</taxon>
        <taxon>Ascomycota</taxon>
        <taxon>Pezizomycotina</taxon>
        <taxon>Sordariomycetes</taxon>
        <taxon>Hypocreomycetidae</taxon>
        <taxon>Hypocreales</taxon>
        <taxon>Nectriaceae</taxon>
        <taxon>Fusarium</taxon>
        <taxon>Fusarium nisikadoi species complex</taxon>
    </lineage>
</organism>
<evidence type="ECO:0000313" key="3">
    <source>
        <dbReference type="Proteomes" id="UP000604273"/>
    </source>
</evidence>
<reference evidence="2" key="1">
    <citation type="journal article" date="2020" name="BMC Genomics">
        <title>Correction to: Identification and distribution of gene clusters required for synthesis of sphingolipid metabolism inhibitors in diverse species of the filamentous fungus Fusarium.</title>
        <authorList>
            <person name="Kim H.S."/>
            <person name="Lohmar J.M."/>
            <person name="Busman M."/>
            <person name="Brown D.W."/>
            <person name="Naumann T.A."/>
            <person name="Divon H.H."/>
            <person name="Lysoe E."/>
            <person name="Uhlig S."/>
            <person name="Proctor R.H."/>
        </authorList>
    </citation>
    <scope>NUCLEOTIDE SEQUENCE</scope>
    <source>
        <strain evidence="2">NRRL 45417</strain>
    </source>
</reference>
<evidence type="ECO:0000313" key="2">
    <source>
        <dbReference type="EMBL" id="KAF4956084.1"/>
    </source>
</evidence>
<comment type="caution">
    <text evidence="2">The sequence shown here is derived from an EMBL/GenBank/DDBJ whole genome shotgun (WGS) entry which is preliminary data.</text>
</comment>
<proteinExistence type="predicted"/>
<reference evidence="2" key="2">
    <citation type="submission" date="2020-05" db="EMBL/GenBank/DDBJ databases">
        <authorList>
            <person name="Kim H.-S."/>
            <person name="Proctor R.H."/>
            <person name="Brown D.W."/>
        </authorList>
    </citation>
    <scope>NUCLEOTIDE SEQUENCE</scope>
    <source>
        <strain evidence="2">NRRL 45417</strain>
    </source>
</reference>
<feature type="compositionally biased region" description="Acidic residues" evidence="1">
    <location>
        <begin position="55"/>
        <end position="65"/>
    </location>
</feature>
<feature type="compositionally biased region" description="Polar residues" evidence="1">
    <location>
        <begin position="18"/>
        <end position="28"/>
    </location>
</feature>
<gene>
    <name evidence="2" type="ORF">FGADI_4109</name>
</gene>
<protein>
    <submittedName>
        <fullName evidence="2">Uncharacterized protein</fullName>
    </submittedName>
</protein>
<dbReference type="EMBL" id="JABFAI010000090">
    <property type="protein sequence ID" value="KAF4956084.1"/>
    <property type="molecule type" value="Genomic_DNA"/>
</dbReference>
<feature type="region of interest" description="Disordered" evidence="1">
    <location>
        <begin position="1"/>
        <end position="87"/>
    </location>
</feature>
<feature type="compositionally biased region" description="Low complexity" evidence="1">
    <location>
        <begin position="29"/>
        <end position="54"/>
    </location>
</feature>
<sequence>MLWIPDYSGEINKGGVLSSGSHVSKPQANNNSTNTNTNINTSSSSSSNNNNNNNNDDDDDDDDDSNNNSNSNSSSSGSYPNTKALPKAAEVGAAPGAIETGAVYETLKYPDTEMIGKFINGPGIARWLVLKAVNT</sequence>
<name>A0A8H4TE29_9HYPO</name>
<keyword evidence="3" id="KW-1185">Reference proteome</keyword>
<dbReference type="Proteomes" id="UP000604273">
    <property type="component" value="Unassembled WGS sequence"/>
</dbReference>
<evidence type="ECO:0000256" key="1">
    <source>
        <dbReference type="SAM" id="MobiDB-lite"/>
    </source>
</evidence>
<accession>A0A8H4TE29</accession>
<dbReference type="AlphaFoldDB" id="A0A8H4TE29"/>
<feature type="compositionally biased region" description="Low complexity" evidence="1">
    <location>
        <begin position="66"/>
        <end position="76"/>
    </location>
</feature>